<proteinExistence type="predicted"/>
<dbReference type="PANTHER" id="PTHR31840">
    <property type="entry name" value="COILED-COIL DOMAIN-CONTAINING PROTEIN 97"/>
    <property type="match status" value="1"/>
</dbReference>
<accession>A0A1V8SAE5</accession>
<gene>
    <name evidence="3" type="ORF">B0A48_17747</name>
</gene>
<protein>
    <recommendedName>
        <fullName evidence="2">CCD97-like C-terminal domain-containing protein</fullName>
    </recommendedName>
</protein>
<feature type="region of interest" description="Disordered" evidence="1">
    <location>
        <begin position="81"/>
        <end position="157"/>
    </location>
</feature>
<dbReference type="PANTHER" id="PTHR31840:SF1">
    <property type="entry name" value="COILED-COIL DOMAIN-CONTAINING PROTEIN 97"/>
    <property type="match status" value="1"/>
</dbReference>
<comment type="caution">
    <text evidence="3">The sequence shown here is derived from an EMBL/GenBank/DDBJ whole genome shotgun (WGS) entry which is preliminary data.</text>
</comment>
<feature type="region of interest" description="Disordered" evidence="1">
    <location>
        <begin position="1"/>
        <end position="22"/>
    </location>
</feature>
<feature type="compositionally biased region" description="Basic and acidic residues" evidence="1">
    <location>
        <begin position="122"/>
        <end position="138"/>
    </location>
</feature>
<evidence type="ECO:0000256" key="1">
    <source>
        <dbReference type="SAM" id="MobiDB-lite"/>
    </source>
</evidence>
<evidence type="ECO:0000313" key="3">
    <source>
        <dbReference type="EMBL" id="OQN95910.1"/>
    </source>
</evidence>
<dbReference type="InterPro" id="IPR040233">
    <property type="entry name" value="CCD97-like_C"/>
</dbReference>
<feature type="compositionally biased region" description="Basic and acidic residues" evidence="1">
    <location>
        <begin position="81"/>
        <end position="97"/>
    </location>
</feature>
<dbReference type="Proteomes" id="UP000192596">
    <property type="component" value="Unassembled WGS sequence"/>
</dbReference>
<evidence type="ECO:0000259" key="2">
    <source>
        <dbReference type="Pfam" id="PF09747"/>
    </source>
</evidence>
<organism evidence="3 4">
    <name type="scientific">Cryoendolithus antarcticus</name>
    <dbReference type="NCBI Taxonomy" id="1507870"/>
    <lineage>
        <taxon>Eukaryota</taxon>
        <taxon>Fungi</taxon>
        <taxon>Dikarya</taxon>
        <taxon>Ascomycota</taxon>
        <taxon>Pezizomycotina</taxon>
        <taxon>Dothideomycetes</taxon>
        <taxon>Dothideomycetidae</taxon>
        <taxon>Cladosporiales</taxon>
        <taxon>Cladosporiaceae</taxon>
        <taxon>Cryoendolithus</taxon>
    </lineage>
</organism>
<name>A0A1V8SAE5_9PEZI</name>
<sequence length="253" mass="27917">MPATTSSQAPTASTIRTRRRRFLTQHPSYLTSASEELEISHPILYDKWVRRWQTAEERQREGRSRGVVGALERGVARREAAAAARAEEDKAGKREGVGSHNPRAGQRIEPGAKVLSTPPDQEGARGESRGAEGVESRADGGGGTGKLNGYQTDESDDTDLEVLSDEFEDDEENGRGVTTKAGGLRRWHAFIRHRFLTGKDEDFDYTLVDTNDAYDDIDDQGQQAEDVWFGDESAEFVLDGKGRVEGETGVQDF</sequence>
<feature type="compositionally biased region" description="Low complexity" evidence="1">
    <location>
        <begin position="1"/>
        <end position="14"/>
    </location>
</feature>
<reference evidence="4" key="1">
    <citation type="submission" date="2017-03" db="EMBL/GenBank/DDBJ databases">
        <title>Genomes of endolithic fungi from Antarctica.</title>
        <authorList>
            <person name="Coleine C."/>
            <person name="Masonjones S."/>
            <person name="Stajich J.E."/>
        </authorList>
    </citation>
    <scope>NUCLEOTIDE SEQUENCE [LARGE SCALE GENOMIC DNA]</scope>
    <source>
        <strain evidence="4">CCFEE 5527</strain>
    </source>
</reference>
<dbReference type="AlphaFoldDB" id="A0A1V8SAE5"/>
<dbReference type="InParanoid" id="A0A1V8SAE5"/>
<keyword evidence="4" id="KW-1185">Reference proteome</keyword>
<dbReference type="OrthoDB" id="333176at2759"/>
<dbReference type="InterPro" id="IPR018613">
    <property type="entry name" value="Ccdc97-like"/>
</dbReference>
<dbReference type="Pfam" id="PF09747">
    <property type="entry name" value="CCD97-like_C"/>
    <property type="match status" value="1"/>
</dbReference>
<feature type="domain" description="CCD97-like C-terminal" evidence="2">
    <location>
        <begin position="18"/>
        <end position="232"/>
    </location>
</feature>
<evidence type="ECO:0000313" key="4">
    <source>
        <dbReference type="Proteomes" id="UP000192596"/>
    </source>
</evidence>
<dbReference type="EMBL" id="NAJO01000076">
    <property type="protein sequence ID" value="OQN95910.1"/>
    <property type="molecule type" value="Genomic_DNA"/>
</dbReference>